<keyword evidence="2" id="KW-1185">Reference proteome</keyword>
<dbReference type="STRING" id="1888891.DSOL_0917"/>
<accession>A0A1Q8R195</accession>
<dbReference type="Proteomes" id="UP000186102">
    <property type="component" value="Unassembled WGS sequence"/>
</dbReference>
<reference evidence="1 2" key="1">
    <citation type="submission" date="2016-09" db="EMBL/GenBank/DDBJ databases">
        <title>Complete genome of Desulfosporosinus sp. OL.</title>
        <authorList>
            <person name="Mardanov A."/>
            <person name="Beletsky A."/>
            <person name="Panova A."/>
            <person name="Karnachuk O."/>
            <person name="Ravin N."/>
        </authorList>
    </citation>
    <scope>NUCLEOTIDE SEQUENCE [LARGE SCALE GENOMIC DNA]</scope>
    <source>
        <strain evidence="1 2">OL</strain>
    </source>
</reference>
<comment type="caution">
    <text evidence="1">The sequence shown here is derived from an EMBL/GenBank/DDBJ whole genome shotgun (WGS) entry which is preliminary data.</text>
</comment>
<evidence type="ECO:0000313" key="2">
    <source>
        <dbReference type="Proteomes" id="UP000186102"/>
    </source>
</evidence>
<protein>
    <submittedName>
        <fullName evidence="1">Uncharacterized protein</fullName>
    </submittedName>
</protein>
<dbReference type="EMBL" id="MLBF01000004">
    <property type="protein sequence ID" value="OLN33190.1"/>
    <property type="molecule type" value="Genomic_DNA"/>
</dbReference>
<sequence>MAEADHLQLLDVLDAHSGPVLLPGYDHPIYDERLKHCKRETKSVKAEADRDRQEILWINPLAASNYQERQLSLFG</sequence>
<gene>
    <name evidence="1" type="ORF">DSOL_0917</name>
</gene>
<organism evidence="1 2">
    <name type="scientific">Desulfosporosinus metallidurans</name>
    <dbReference type="NCBI Taxonomy" id="1888891"/>
    <lineage>
        <taxon>Bacteria</taxon>
        <taxon>Bacillati</taxon>
        <taxon>Bacillota</taxon>
        <taxon>Clostridia</taxon>
        <taxon>Eubacteriales</taxon>
        <taxon>Desulfitobacteriaceae</taxon>
        <taxon>Desulfosporosinus</taxon>
    </lineage>
</organism>
<name>A0A1Q8R195_9FIRM</name>
<evidence type="ECO:0000313" key="1">
    <source>
        <dbReference type="EMBL" id="OLN33190.1"/>
    </source>
</evidence>
<dbReference type="AlphaFoldDB" id="A0A1Q8R195"/>
<proteinExistence type="predicted"/>